<organism evidence="2 3">
    <name type="scientific">Trichogramma brassicae</name>
    <dbReference type="NCBI Taxonomy" id="86971"/>
    <lineage>
        <taxon>Eukaryota</taxon>
        <taxon>Metazoa</taxon>
        <taxon>Ecdysozoa</taxon>
        <taxon>Arthropoda</taxon>
        <taxon>Hexapoda</taxon>
        <taxon>Insecta</taxon>
        <taxon>Pterygota</taxon>
        <taxon>Neoptera</taxon>
        <taxon>Endopterygota</taxon>
        <taxon>Hymenoptera</taxon>
        <taxon>Apocrita</taxon>
        <taxon>Proctotrupomorpha</taxon>
        <taxon>Chalcidoidea</taxon>
        <taxon>Trichogrammatidae</taxon>
        <taxon>Trichogramma</taxon>
    </lineage>
</organism>
<evidence type="ECO:0000256" key="1">
    <source>
        <dbReference type="SAM" id="Phobius"/>
    </source>
</evidence>
<gene>
    <name evidence="2" type="ORF">TBRA_LOCUS12441</name>
</gene>
<reference evidence="2 3" key="1">
    <citation type="submission" date="2020-02" db="EMBL/GenBank/DDBJ databases">
        <authorList>
            <person name="Ferguson B K."/>
        </authorList>
    </citation>
    <scope>NUCLEOTIDE SEQUENCE [LARGE SCALE GENOMIC DNA]</scope>
</reference>
<dbReference type="Proteomes" id="UP000479190">
    <property type="component" value="Unassembled WGS sequence"/>
</dbReference>
<keyword evidence="3" id="KW-1185">Reference proteome</keyword>
<keyword evidence="1" id="KW-0812">Transmembrane</keyword>
<evidence type="ECO:0000313" key="2">
    <source>
        <dbReference type="EMBL" id="CAB0040747.1"/>
    </source>
</evidence>
<keyword evidence="1" id="KW-0472">Membrane</keyword>
<evidence type="ECO:0000313" key="3">
    <source>
        <dbReference type="Proteomes" id="UP000479190"/>
    </source>
</evidence>
<accession>A0A6H5IQW7</accession>
<protein>
    <submittedName>
        <fullName evidence="2">Uncharacterized protein</fullName>
    </submittedName>
</protein>
<keyword evidence="1" id="KW-1133">Transmembrane helix</keyword>
<dbReference type="AlphaFoldDB" id="A0A6H5IQW7"/>
<feature type="transmembrane region" description="Helical" evidence="1">
    <location>
        <begin position="84"/>
        <end position="103"/>
    </location>
</feature>
<name>A0A6H5IQW7_9HYME</name>
<proteinExistence type="predicted"/>
<dbReference type="EMBL" id="CADCXV010001048">
    <property type="protein sequence ID" value="CAB0040747.1"/>
    <property type="molecule type" value="Genomic_DNA"/>
</dbReference>
<sequence length="145" mass="16523">MTSPVKKCSSSRQYISEWVVAAVAAAVAAVAAAPVALAERNFYYINDYRYVPLLFGRDTMRCFLFDNLMYTQFVINQFEICVRFIHTTSLAMLALVLIVLLSCRGISTASTQDFFGDKKGVRCTYTRRRCNAHIYTPREKCEMMV</sequence>